<gene>
    <name evidence="3" type="ORF">Tci_047949</name>
</gene>
<dbReference type="EMBL" id="BKCJ010007187">
    <property type="protein sequence ID" value="GEU75971.1"/>
    <property type="molecule type" value="Genomic_DNA"/>
</dbReference>
<evidence type="ECO:0000256" key="1">
    <source>
        <dbReference type="SAM" id="Coils"/>
    </source>
</evidence>
<accession>A0A6L2MPQ5</accession>
<keyword evidence="1" id="KW-0175">Coiled coil</keyword>
<reference evidence="3" key="1">
    <citation type="journal article" date="2019" name="Sci. Rep.">
        <title>Draft genome of Tanacetum cinerariifolium, the natural source of mosquito coil.</title>
        <authorList>
            <person name="Yamashiro T."/>
            <person name="Shiraishi A."/>
            <person name="Satake H."/>
            <person name="Nakayama K."/>
        </authorList>
    </citation>
    <scope>NUCLEOTIDE SEQUENCE</scope>
</reference>
<organism evidence="3">
    <name type="scientific">Tanacetum cinerariifolium</name>
    <name type="common">Dalmatian daisy</name>
    <name type="synonym">Chrysanthemum cinerariifolium</name>
    <dbReference type="NCBI Taxonomy" id="118510"/>
    <lineage>
        <taxon>Eukaryota</taxon>
        <taxon>Viridiplantae</taxon>
        <taxon>Streptophyta</taxon>
        <taxon>Embryophyta</taxon>
        <taxon>Tracheophyta</taxon>
        <taxon>Spermatophyta</taxon>
        <taxon>Magnoliopsida</taxon>
        <taxon>eudicotyledons</taxon>
        <taxon>Gunneridae</taxon>
        <taxon>Pentapetalae</taxon>
        <taxon>asterids</taxon>
        <taxon>campanulids</taxon>
        <taxon>Asterales</taxon>
        <taxon>Asteraceae</taxon>
        <taxon>Asteroideae</taxon>
        <taxon>Anthemideae</taxon>
        <taxon>Anthemidinae</taxon>
        <taxon>Tanacetum</taxon>
    </lineage>
</organism>
<evidence type="ECO:0000313" key="3">
    <source>
        <dbReference type="EMBL" id="GEU75971.1"/>
    </source>
</evidence>
<name>A0A6L2MPQ5_TANCI</name>
<evidence type="ECO:0000256" key="2">
    <source>
        <dbReference type="SAM" id="MobiDB-lite"/>
    </source>
</evidence>
<protein>
    <submittedName>
        <fullName evidence="3">Putative transposase (Putative), gypsy type</fullName>
    </submittedName>
</protein>
<feature type="coiled-coil region" evidence="1">
    <location>
        <begin position="395"/>
        <end position="429"/>
    </location>
</feature>
<dbReference type="AlphaFoldDB" id="A0A6L2MPQ5"/>
<sequence>MGRDTIKLENAVSTISQEYLLEFTSWYGIPESLHHELSGPADPIVKFPEGKVCVNTKFFKISNFRIPISQFLFDILGHYQIYLSIVSDKRGQNMDFFSLISAPNPTKVKTETRPRAAHEVPLLTATANCVTDMEDMTGASGFLGTPSNVEKSPLDFPNEDLPPLITGRIRTGEQGQDELSLRISPTGNPPYTEVAPEPDLEKEMVAMGALVNKRRCKRGPDEAEANAPPKVMRKDHVASHLSQKTLVHAEGVNDPDPMSYAKPPPASEQDIAQSSRKAVVTEDPDSKKSASFTSMVGSPGGIYQPGWGVTNNCRLDTLAACQDMVYHIVPPGYFSELRHLPNNEFLNQYNTTLARQVAMGSQLSLRFKQETKLLKKAVAQVARRGQRIPAKEKHIKNLEALLEAEVDMKDIAKAKNVELVKELESLRVQFYDLQVSNHQLSQKVSTLQAQVTGEKRIKAAFKEFKKYEDDHVFAEVVSAGISKGMSKGLKHGVEHEKAKVVLTVIEAYDPEADTKCVAALLALKDLKYPLVDQLEKLKDAPIDVIVSSLYMESDSREDASQLICKLRPSSFQLKIPVYPKVRNPKDPWSFKEEILLEDAITANISHAEKKKKCRVVCRTHGVSSAHHARSDGIPVSVPTVAPQGLAILLVDAATQTYITEDEASPKLLRSKSLPPMYNLDWP</sequence>
<proteinExistence type="predicted"/>
<comment type="caution">
    <text evidence="3">The sequence shown here is derived from an EMBL/GenBank/DDBJ whole genome shotgun (WGS) entry which is preliminary data.</text>
</comment>
<feature type="region of interest" description="Disordered" evidence="2">
    <location>
        <begin position="174"/>
        <end position="195"/>
    </location>
</feature>
<feature type="region of interest" description="Disordered" evidence="2">
    <location>
        <begin position="216"/>
        <end position="293"/>
    </location>
</feature>